<evidence type="ECO:0000256" key="3">
    <source>
        <dbReference type="ARBA" id="ARBA00022989"/>
    </source>
</evidence>
<proteinExistence type="predicted"/>
<feature type="transmembrane region" description="Helical" evidence="5">
    <location>
        <begin position="257"/>
        <end position="278"/>
    </location>
</feature>
<feature type="transmembrane region" description="Helical" evidence="5">
    <location>
        <begin position="410"/>
        <end position="429"/>
    </location>
</feature>
<dbReference type="CDD" id="cd17365">
    <property type="entry name" value="MFS_PcaK_like"/>
    <property type="match status" value="1"/>
</dbReference>
<feature type="transmembrane region" description="Helical" evidence="5">
    <location>
        <begin position="20"/>
        <end position="48"/>
    </location>
</feature>
<feature type="domain" description="Major facilitator superfamily (MFS) profile" evidence="6">
    <location>
        <begin position="22"/>
        <end position="434"/>
    </location>
</feature>
<feature type="transmembrane region" description="Helical" evidence="5">
    <location>
        <begin position="176"/>
        <end position="195"/>
    </location>
</feature>
<feature type="transmembrane region" description="Helical" evidence="5">
    <location>
        <begin position="290"/>
        <end position="313"/>
    </location>
</feature>
<reference evidence="7 8" key="1">
    <citation type="submission" date="2016-10" db="EMBL/GenBank/DDBJ databases">
        <authorList>
            <person name="de Groot N.N."/>
        </authorList>
    </citation>
    <scope>NUCLEOTIDE SEQUENCE [LARGE SCALE GENOMIC DNA]</scope>
    <source>
        <strain evidence="7 8">DSM 15123</strain>
    </source>
</reference>
<dbReference type="Proteomes" id="UP000199531">
    <property type="component" value="Unassembled WGS sequence"/>
</dbReference>
<gene>
    <name evidence="7" type="ORF">SAMN02745977_02343</name>
</gene>
<organism evidence="7 8">
    <name type="scientific">Brachymonas denitrificans DSM 15123</name>
    <dbReference type="NCBI Taxonomy" id="1121117"/>
    <lineage>
        <taxon>Bacteria</taxon>
        <taxon>Pseudomonadati</taxon>
        <taxon>Pseudomonadota</taxon>
        <taxon>Betaproteobacteria</taxon>
        <taxon>Burkholderiales</taxon>
        <taxon>Comamonadaceae</taxon>
        <taxon>Brachymonas</taxon>
    </lineage>
</organism>
<dbReference type="AlphaFoldDB" id="A0A1H8KGS3"/>
<dbReference type="InterPro" id="IPR011701">
    <property type="entry name" value="MFS"/>
</dbReference>
<feature type="transmembrane region" description="Helical" evidence="5">
    <location>
        <begin position="320"/>
        <end position="338"/>
    </location>
</feature>
<dbReference type="GO" id="GO:0046943">
    <property type="term" value="F:carboxylic acid transmembrane transporter activity"/>
    <property type="evidence" value="ECO:0007669"/>
    <property type="project" value="TreeGrafter"/>
</dbReference>
<sequence>MRHVDLHALIDHAKFQRFHWIVLIWCTLIIIFDGYDLAVAGAALPSIMKEMGVSPTNAGFMMSSALFGMMFGAIFLGTMADKVGRRWTIAICIALFSIFTAAAGLTHEPISFSVMRFLAGLGIGGVLPNVVAHMAEYSPRKIRSTMVTLMFSGYAVGGMLAAVLGKGLIADYGWQAVFFAAAAPLILVPFMMMSLPESATYLIKKGRHADLQKIAHRIEPSYVAQQGDHFALPASDNKDQSVSLGRLFQEGRGFSTIMFWIAFFMCLFMVYALSSWLAKLMANAGYSLGSALTFVLVLNFGAMIGAIGGGWLADRFNIKVVQIVFYALAAISITSLGYKLPLPLLYVMVGLAGASTIGTQIVTYAYVGQFYPYDVRSTGIGWASGVGRAGAILAPIVIGILVAMELPLQMNFLAIALPAVVAALAIAFINPKKSHSHLVHVQTAAAPAR</sequence>
<keyword evidence="8" id="KW-1185">Reference proteome</keyword>
<evidence type="ECO:0000256" key="2">
    <source>
        <dbReference type="ARBA" id="ARBA00022692"/>
    </source>
</evidence>
<keyword evidence="2 5" id="KW-0812">Transmembrane</keyword>
<keyword evidence="3 5" id="KW-1133">Transmembrane helix</keyword>
<evidence type="ECO:0000256" key="5">
    <source>
        <dbReference type="SAM" id="Phobius"/>
    </source>
</evidence>
<feature type="transmembrane region" description="Helical" evidence="5">
    <location>
        <begin position="344"/>
        <end position="367"/>
    </location>
</feature>
<feature type="transmembrane region" description="Helical" evidence="5">
    <location>
        <begin position="147"/>
        <end position="170"/>
    </location>
</feature>
<feature type="transmembrane region" description="Helical" evidence="5">
    <location>
        <begin position="117"/>
        <end position="135"/>
    </location>
</feature>
<dbReference type="InterPro" id="IPR020846">
    <property type="entry name" value="MFS_dom"/>
</dbReference>
<dbReference type="OrthoDB" id="7066727at2"/>
<dbReference type="Gene3D" id="1.20.1250.20">
    <property type="entry name" value="MFS general substrate transporter like domains"/>
    <property type="match status" value="1"/>
</dbReference>
<dbReference type="RefSeq" id="WP_091818160.1">
    <property type="nucleotide sequence ID" value="NZ_FOCW01000011.1"/>
</dbReference>
<feature type="transmembrane region" description="Helical" evidence="5">
    <location>
        <begin position="87"/>
        <end position="105"/>
    </location>
</feature>
<evidence type="ECO:0000313" key="8">
    <source>
        <dbReference type="Proteomes" id="UP000199531"/>
    </source>
</evidence>
<dbReference type="EMBL" id="FOCW01000011">
    <property type="protein sequence ID" value="SEN92180.1"/>
    <property type="molecule type" value="Genomic_DNA"/>
</dbReference>
<dbReference type="PANTHER" id="PTHR23508">
    <property type="entry name" value="CARBOXYLIC ACID TRANSPORTER PROTEIN HOMOLOG"/>
    <property type="match status" value="1"/>
</dbReference>
<evidence type="ECO:0000256" key="4">
    <source>
        <dbReference type="ARBA" id="ARBA00023136"/>
    </source>
</evidence>
<name>A0A1H8KGS3_9BURK</name>
<evidence type="ECO:0000313" key="7">
    <source>
        <dbReference type="EMBL" id="SEN92180.1"/>
    </source>
</evidence>
<dbReference type="PROSITE" id="PS50850">
    <property type="entry name" value="MFS"/>
    <property type="match status" value="1"/>
</dbReference>
<dbReference type="SUPFAM" id="SSF103473">
    <property type="entry name" value="MFS general substrate transporter"/>
    <property type="match status" value="1"/>
</dbReference>
<accession>A0A1H8KGS3</accession>
<dbReference type="STRING" id="1121117.SAMN02745977_02343"/>
<dbReference type="PANTHER" id="PTHR23508:SF10">
    <property type="entry name" value="CARBOXYLIC ACID TRANSPORTER PROTEIN HOMOLOG"/>
    <property type="match status" value="1"/>
</dbReference>
<dbReference type="InterPro" id="IPR036259">
    <property type="entry name" value="MFS_trans_sf"/>
</dbReference>
<evidence type="ECO:0000256" key="1">
    <source>
        <dbReference type="ARBA" id="ARBA00004141"/>
    </source>
</evidence>
<comment type="subcellular location">
    <subcellularLocation>
        <location evidence="1">Membrane</location>
        <topology evidence="1">Multi-pass membrane protein</topology>
    </subcellularLocation>
</comment>
<protein>
    <submittedName>
        <fullName evidence="7">MFS transporter, AAHS family, benzoate transport protein</fullName>
    </submittedName>
</protein>
<dbReference type="GO" id="GO:0005886">
    <property type="term" value="C:plasma membrane"/>
    <property type="evidence" value="ECO:0007669"/>
    <property type="project" value="TreeGrafter"/>
</dbReference>
<keyword evidence="4 5" id="KW-0472">Membrane</keyword>
<feature type="transmembrane region" description="Helical" evidence="5">
    <location>
        <begin position="60"/>
        <end position="80"/>
    </location>
</feature>
<dbReference type="Pfam" id="PF07690">
    <property type="entry name" value="MFS_1"/>
    <property type="match status" value="1"/>
</dbReference>
<evidence type="ECO:0000259" key="6">
    <source>
        <dbReference type="PROSITE" id="PS50850"/>
    </source>
</evidence>
<feature type="transmembrane region" description="Helical" evidence="5">
    <location>
        <begin position="379"/>
        <end position="404"/>
    </location>
</feature>